<gene>
    <name evidence="3" type="ORF">Rhe02_40740</name>
</gene>
<dbReference type="InterPro" id="IPR012349">
    <property type="entry name" value="Split_barrel_FMN-bd"/>
</dbReference>
<dbReference type="GO" id="GO:0005886">
    <property type="term" value="C:plasma membrane"/>
    <property type="evidence" value="ECO:0007669"/>
    <property type="project" value="TreeGrafter"/>
</dbReference>
<evidence type="ECO:0000313" key="3">
    <source>
        <dbReference type="EMBL" id="GIH06007.1"/>
    </source>
</evidence>
<comment type="catalytic activity">
    <reaction evidence="2">
        <text>oxidized coenzyme F420-(gamma-L-Glu)(n) + a quinol + H(+) = reduced coenzyme F420-(gamma-L-Glu)(n) + a quinone</text>
        <dbReference type="Rhea" id="RHEA:39663"/>
        <dbReference type="Rhea" id="RHEA-COMP:12939"/>
        <dbReference type="Rhea" id="RHEA-COMP:14378"/>
        <dbReference type="ChEBI" id="CHEBI:15378"/>
        <dbReference type="ChEBI" id="CHEBI:24646"/>
        <dbReference type="ChEBI" id="CHEBI:132124"/>
        <dbReference type="ChEBI" id="CHEBI:133980"/>
        <dbReference type="ChEBI" id="CHEBI:139511"/>
    </reaction>
</comment>
<dbReference type="NCBIfam" id="TIGR00026">
    <property type="entry name" value="hi_GC_TIGR00026"/>
    <property type="match status" value="1"/>
</dbReference>
<dbReference type="GO" id="GO:0016491">
    <property type="term" value="F:oxidoreductase activity"/>
    <property type="evidence" value="ECO:0007669"/>
    <property type="project" value="InterPro"/>
</dbReference>
<evidence type="ECO:0000313" key="4">
    <source>
        <dbReference type="Proteomes" id="UP000612899"/>
    </source>
</evidence>
<dbReference type="SUPFAM" id="SSF50475">
    <property type="entry name" value="FMN-binding split barrel"/>
    <property type="match status" value="1"/>
</dbReference>
<name>A0A8J3QA53_9ACTN</name>
<keyword evidence="4" id="KW-1185">Reference proteome</keyword>
<dbReference type="InterPro" id="IPR004378">
    <property type="entry name" value="F420H2_quin_Rdtase"/>
</dbReference>
<evidence type="ECO:0000256" key="2">
    <source>
        <dbReference type="ARBA" id="ARBA00049106"/>
    </source>
</evidence>
<comment type="caution">
    <text evidence="3">The sequence shown here is derived from an EMBL/GenBank/DDBJ whole genome shotgun (WGS) entry which is preliminary data.</text>
</comment>
<accession>A0A8J3QA53</accession>
<dbReference type="PANTHER" id="PTHR39428:SF1">
    <property type="entry name" value="F420H(2)-DEPENDENT QUINONE REDUCTASE RV1261C"/>
    <property type="match status" value="1"/>
</dbReference>
<comment type="similarity">
    <text evidence="1">Belongs to the F420H(2)-dependent quinone reductase family.</text>
</comment>
<dbReference type="Proteomes" id="UP000612899">
    <property type="component" value="Unassembled WGS sequence"/>
</dbReference>
<sequence length="154" mass="17243">MPIRRFVEYLGHQGWFARMNRSVLPPLDKAMTKVTGGRLIALGIVPALMLTTTGKKSGLPRNQPLAYIPDGENMVLIGSNWGGKKHPGWSYNLIANPKATARVKGKTYPVTARLLEGAERAEKWQKALAIWPAYATYQKRCAPRQIRLFLLTKD</sequence>
<dbReference type="Gene3D" id="2.30.110.10">
    <property type="entry name" value="Electron Transport, Fmn-binding Protein, Chain A"/>
    <property type="match status" value="1"/>
</dbReference>
<dbReference type="EMBL" id="BONY01000023">
    <property type="protein sequence ID" value="GIH06007.1"/>
    <property type="molecule type" value="Genomic_DNA"/>
</dbReference>
<organism evidence="3 4">
    <name type="scientific">Rhizocola hellebori</name>
    <dbReference type="NCBI Taxonomy" id="1392758"/>
    <lineage>
        <taxon>Bacteria</taxon>
        <taxon>Bacillati</taxon>
        <taxon>Actinomycetota</taxon>
        <taxon>Actinomycetes</taxon>
        <taxon>Micromonosporales</taxon>
        <taxon>Micromonosporaceae</taxon>
        <taxon>Rhizocola</taxon>
    </lineage>
</organism>
<evidence type="ECO:0000256" key="1">
    <source>
        <dbReference type="ARBA" id="ARBA00008710"/>
    </source>
</evidence>
<dbReference type="GO" id="GO:0070967">
    <property type="term" value="F:coenzyme F420 binding"/>
    <property type="evidence" value="ECO:0007669"/>
    <property type="project" value="TreeGrafter"/>
</dbReference>
<dbReference type="Pfam" id="PF04075">
    <property type="entry name" value="F420H2_quin_red"/>
    <property type="match status" value="1"/>
</dbReference>
<proteinExistence type="inferred from homology"/>
<reference evidence="3" key="1">
    <citation type="submission" date="2021-01" db="EMBL/GenBank/DDBJ databases">
        <title>Whole genome shotgun sequence of Rhizocola hellebori NBRC 109834.</title>
        <authorList>
            <person name="Komaki H."/>
            <person name="Tamura T."/>
        </authorList>
    </citation>
    <scope>NUCLEOTIDE SEQUENCE</scope>
    <source>
        <strain evidence="3">NBRC 109834</strain>
    </source>
</reference>
<evidence type="ECO:0008006" key="5">
    <source>
        <dbReference type="Google" id="ProtNLM"/>
    </source>
</evidence>
<dbReference type="AlphaFoldDB" id="A0A8J3QA53"/>
<dbReference type="RefSeq" id="WP_203909830.1">
    <property type="nucleotide sequence ID" value="NZ_BONY01000023.1"/>
</dbReference>
<dbReference type="PANTHER" id="PTHR39428">
    <property type="entry name" value="F420H(2)-DEPENDENT QUINONE REDUCTASE RV1261C"/>
    <property type="match status" value="1"/>
</dbReference>
<protein>
    <recommendedName>
        <fullName evidence="5">Nitroreductase family deazaflavin-dependent oxidoreductase</fullName>
    </recommendedName>
</protein>